<evidence type="ECO:0000256" key="7">
    <source>
        <dbReference type="ARBA" id="ARBA00022840"/>
    </source>
</evidence>
<dbReference type="Proteomes" id="UP000293036">
    <property type="component" value="Unassembled WGS sequence"/>
</dbReference>
<dbReference type="CDD" id="cd00483">
    <property type="entry name" value="HPPK"/>
    <property type="match status" value="1"/>
</dbReference>
<accession>A0A4V2KR20</accession>
<name>A0A4V2KR20_9ACTO</name>
<dbReference type="PANTHER" id="PTHR43071">
    <property type="entry name" value="2-AMINO-4-HYDROXY-6-HYDROXYMETHYLDIHYDROPTERIDINE PYROPHOSPHOKINASE"/>
    <property type="match status" value="1"/>
</dbReference>
<dbReference type="EC" id="2.7.6.3" evidence="9"/>
<dbReference type="InterPro" id="IPR006156">
    <property type="entry name" value="Dihydroneopterin_aldolase"/>
</dbReference>
<dbReference type="Pfam" id="PF02152">
    <property type="entry name" value="FolB"/>
    <property type="match status" value="1"/>
</dbReference>
<dbReference type="Gene3D" id="3.30.1130.10">
    <property type="match status" value="1"/>
</dbReference>
<comment type="catalytic activity">
    <reaction evidence="1">
        <text>6-hydroxymethyl-7,8-dihydropterin + ATP = (7,8-dihydropterin-6-yl)methyl diphosphate + AMP + H(+)</text>
        <dbReference type="Rhea" id="RHEA:11412"/>
        <dbReference type="ChEBI" id="CHEBI:15378"/>
        <dbReference type="ChEBI" id="CHEBI:30616"/>
        <dbReference type="ChEBI" id="CHEBI:44841"/>
        <dbReference type="ChEBI" id="CHEBI:72950"/>
        <dbReference type="ChEBI" id="CHEBI:456215"/>
        <dbReference type="EC" id="2.7.6.3"/>
    </reaction>
</comment>
<dbReference type="InterPro" id="IPR035907">
    <property type="entry name" value="Hppk_sf"/>
</dbReference>
<evidence type="ECO:0000256" key="8">
    <source>
        <dbReference type="ARBA" id="ARBA00022909"/>
    </source>
</evidence>
<dbReference type="RefSeq" id="WP_131281300.1">
    <property type="nucleotide sequence ID" value="NZ_JBHSLR010000006.1"/>
</dbReference>
<keyword evidence="4 11" id="KW-0808">Transferase</keyword>
<dbReference type="InterPro" id="IPR000550">
    <property type="entry name" value="Hppk"/>
</dbReference>
<dbReference type="SUPFAM" id="SSF55083">
    <property type="entry name" value="6-hydroxymethyl-7,8-dihydropterin pyrophosphokinase, HPPK"/>
    <property type="match status" value="1"/>
</dbReference>
<dbReference type="Pfam" id="PF01288">
    <property type="entry name" value="HPPK"/>
    <property type="match status" value="1"/>
</dbReference>
<comment type="pathway">
    <text evidence="2">Cofactor biosynthesis; tetrahydrofolate biosynthesis; 2-amino-4-hydroxy-6-hydroxymethyl-7,8-dihydropteridine diphosphate from 7,8-dihydroneopterin triphosphate: step 4/4.</text>
</comment>
<evidence type="ECO:0000256" key="3">
    <source>
        <dbReference type="ARBA" id="ARBA00009640"/>
    </source>
</evidence>
<keyword evidence="12" id="KW-1185">Reference proteome</keyword>
<dbReference type="GO" id="GO:0003848">
    <property type="term" value="F:2-amino-4-hydroxy-6-hydroxymethyldihydropteridine diphosphokinase activity"/>
    <property type="evidence" value="ECO:0007669"/>
    <property type="project" value="UniProtKB-EC"/>
</dbReference>
<dbReference type="Gene3D" id="3.30.70.560">
    <property type="entry name" value="7,8-Dihydro-6-hydroxymethylpterin-pyrophosphokinase HPPK"/>
    <property type="match status" value="1"/>
</dbReference>
<evidence type="ECO:0000256" key="6">
    <source>
        <dbReference type="ARBA" id="ARBA00022777"/>
    </source>
</evidence>
<evidence type="ECO:0000313" key="11">
    <source>
        <dbReference type="EMBL" id="TBW21488.1"/>
    </source>
</evidence>
<dbReference type="AlphaFoldDB" id="A0A4V2KR20"/>
<keyword evidence="7" id="KW-0067">ATP-binding</keyword>
<keyword evidence="5" id="KW-0547">Nucleotide-binding</keyword>
<dbReference type="SMART" id="SM00905">
    <property type="entry name" value="FolB"/>
    <property type="match status" value="1"/>
</dbReference>
<dbReference type="GO" id="GO:0004150">
    <property type="term" value="F:dihydroneopterin aldolase activity"/>
    <property type="evidence" value="ECO:0007669"/>
    <property type="project" value="UniProtKB-UniRule"/>
</dbReference>
<organism evidence="11 12">
    <name type="scientific">Arcanobacterium bovis</name>
    <dbReference type="NCBI Taxonomy" id="2529275"/>
    <lineage>
        <taxon>Bacteria</taxon>
        <taxon>Bacillati</taxon>
        <taxon>Actinomycetota</taxon>
        <taxon>Actinomycetes</taxon>
        <taxon>Actinomycetales</taxon>
        <taxon>Actinomycetaceae</taxon>
        <taxon>Arcanobacterium</taxon>
    </lineage>
</organism>
<evidence type="ECO:0000256" key="1">
    <source>
        <dbReference type="ARBA" id="ARBA00000198"/>
    </source>
</evidence>
<comment type="similarity">
    <text evidence="9">Belongs to the DHNA family.</text>
</comment>
<comment type="function">
    <text evidence="9">Catalyzes the conversion of 7,8-dihydroneopterin to 6-hydroxymethyl-7,8-dihydropterin.</text>
</comment>
<dbReference type="NCBIfam" id="TIGR00526">
    <property type="entry name" value="folB_dom"/>
    <property type="match status" value="1"/>
</dbReference>
<proteinExistence type="inferred from homology"/>
<dbReference type="PANTHER" id="PTHR43071:SF1">
    <property type="entry name" value="2-AMINO-4-HYDROXY-6-HYDROXYMETHYLDIHYDROPTERIDINE PYROPHOSPHOKINASE"/>
    <property type="match status" value="1"/>
</dbReference>
<dbReference type="GO" id="GO:0005524">
    <property type="term" value="F:ATP binding"/>
    <property type="evidence" value="ECO:0007669"/>
    <property type="project" value="UniProtKB-KW"/>
</dbReference>
<reference evidence="11 12" key="1">
    <citation type="submission" date="2019-02" db="EMBL/GenBank/DDBJ databases">
        <title>Arcanobacterium bovis sp. nov., isolated from the milk of a cow with mastitis.</title>
        <authorList>
            <person name="Sammra O."/>
            <person name="Foster G."/>
            <person name="Hassan A."/>
            <person name="Alssahen M."/>
            <person name="Laemmler C."/>
            <person name="Borowiak M."/>
            <person name="Malorny B."/>
            <person name="Abdulmawjood A."/>
        </authorList>
    </citation>
    <scope>NUCLEOTIDE SEQUENCE [LARGE SCALE GENOMIC DNA]</scope>
    <source>
        <strain evidence="11 12">C605018/01/1</strain>
    </source>
</reference>
<dbReference type="NCBIfam" id="TIGR00525">
    <property type="entry name" value="folB"/>
    <property type="match status" value="1"/>
</dbReference>
<dbReference type="InterPro" id="IPR006157">
    <property type="entry name" value="FolB_dom"/>
</dbReference>
<dbReference type="PROSITE" id="PS00794">
    <property type="entry name" value="HPPK"/>
    <property type="match status" value="1"/>
</dbReference>
<evidence type="ECO:0000313" key="12">
    <source>
        <dbReference type="Proteomes" id="UP000293036"/>
    </source>
</evidence>
<dbReference type="CDD" id="cd00534">
    <property type="entry name" value="DHNA_DHNTPE"/>
    <property type="match status" value="1"/>
</dbReference>
<dbReference type="NCBIfam" id="TIGR01498">
    <property type="entry name" value="folK"/>
    <property type="match status" value="1"/>
</dbReference>
<dbReference type="GO" id="GO:0046654">
    <property type="term" value="P:tetrahydrofolate biosynthetic process"/>
    <property type="evidence" value="ECO:0007669"/>
    <property type="project" value="UniProtKB-UniRule"/>
</dbReference>
<dbReference type="UniPathway" id="UPA00077">
    <property type="reaction ID" value="UER00154"/>
</dbReference>
<comment type="catalytic activity">
    <reaction evidence="9">
        <text>7,8-dihydroneopterin = 6-hydroxymethyl-7,8-dihydropterin + glycolaldehyde</text>
        <dbReference type="Rhea" id="RHEA:10540"/>
        <dbReference type="ChEBI" id="CHEBI:17001"/>
        <dbReference type="ChEBI" id="CHEBI:17071"/>
        <dbReference type="ChEBI" id="CHEBI:44841"/>
        <dbReference type="EC" id="4.1.2.25"/>
    </reaction>
</comment>
<dbReference type="SUPFAM" id="SSF55620">
    <property type="entry name" value="Tetrahydrobiopterin biosynthesis enzymes-like"/>
    <property type="match status" value="1"/>
</dbReference>
<sequence>MRVDTIHLRGLSAYGTHGVLDFEHREPQEFVVDVSYSVVTERAVVTDDISHTISYADIAAAVVQRITGEHVDLIETLADRIANDVLEFGAREVDVTVHKPQAPIEQTFADVCVQAHRQAAILSGGRRKYVIALGSNLDNPRQHVSEAIEQLSELFSEMTVSDLFTTAPVLHPGQAEQPDYVNAVLIGYSAAAPIAVLHALQEIEWKHGRERLEHWGARTLDLDIIAIEGVTSSDVELTVPHPRAALRRFVLEPWLSIEPDAELSGVALTQLVGSAQ</sequence>
<evidence type="ECO:0000256" key="4">
    <source>
        <dbReference type="ARBA" id="ARBA00022679"/>
    </source>
</evidence>
<protein>
    <recommendedName>
        <fullName evidence="9">Bifunctional folate synthesis protein</fullName>
    </recommendedName>
    <domain>
        <recommendedName>
            <fullName evidence="9">Dihydroneopterin aldolase</fullName>
            <shortName evidence="9">DHNA</shortName>
            <ecNumber evidence="9">4.1.2.25</ecNumber>
        </recommendedName>
        <alternativeName>
            <fullName evidence="9">7,8-dihydroneopterin aldolase</fullName>
        </alternativeName>
    </domain>
    <domain>
        <recommendedName>
            <fullName evidence="9">2-amino-4-hydroxy-6-hydroxymethyldihydropteridine pyrophosphokinase</fullName>
            <ecNumber evidence="9">2.7.6.3</ecNumber>
        </recommendedName>
        <alternativeName>
            <fullName evidence="9">6-hydroxymethyl-7,8-dihydropterin pyrophosphokinase</fullName>
            <shortName evidence="9">PPPK</shortName>
        </alternativeName>
        <alternativeName>
            <fullName evidence="9">7,8-dihydro-6-hydroxymethylpterin pyrophosphokinase</fullName>
            <shortName evidence="9">HPPK</shortName>
        </alternativeName>
    </domain>
</protein>
<dbReference type="GO" id="GO:0016301">
    <property type="term" value="F:kinase activity"/>
    <property type="evidence" value="ECO:0007669"/>
    <property type="project" value="UniProtKB-KW"/>
</dbReference>
<comment type="pathway">
    <text evidence="9">Cofactor biosynthesis; tetrahydrofolate biosynthesis; 2-amino-4-hydroxy-6-hydroxymethyl-7,8-dihydropteridine diphosphate from 7,8-dihydroneopterin triphosphate: step 3/4.</text>
</comment>
<dbReference type="OrthoDB" id="9808041at2"/>
<feature type="domain" description="7,8-dihydro-6-hydroxymethylpterin-pyrophosphokinase" evidence="10">
    <location>
        <begin position="214"/>
        <end position="225"/>
    </location>
</feature>
<evidence type="ECO:0000259" key="10">
    <source>
        <dbReference type="PROSITE" id="PS00794"/>
    </source>
</evidence>
<gene>
    <name evidence="11" type="primary">folK</name>
    <name evidence="11" type="ORF">EZJ44_05980</name>
</gene>
<dbReference type="GO" id="GO:0046656">
    <property type="term" value="P:folic acid biosynthetic process"/>
    <property type="evidence" value="ECO:0007669"/>
    <property type="project" value="UniProtKB-UniRule"/>
</dbReference>
<keyword evidence="8 9" id="KW-0289">Folate biosynthesis</keyword>
<keyword evidence="9" id="KW-0456">Lyase</keyword>
<dbReference type="EMBL" id="SJDT01000004">
    <property type="protein sequence ID" value="TBW21488.1"/>
    <property type="molecule type" value="Genomic_DNA"/>
</dbReference>
<dbReference type="InterPro" id="IPR043133">
    <property type="entry name" value="GTP-CH-I_C/QueF"/>
</dbReference>
<evidence type="ECO:0000256" key="2">
    <source>
        <dbReference type="ARBA" id="ARBA00005051"/>
    </source>
</evidence>
<comment type="similarity">
    <text evidence="3">In the N-terminal section; belongs to the DHNA family.</text>
</comment>
<comment type="caution">
    <text evidence="11">The sequence shown here is derived from an EMBL/GenBank/DDBJ whole genome shotgun (WGS) entry which is preliminary data.</text>
</comment>
<keyword evidence="6 11" id="KW-0418">Kinase</keyword>
<evidence type="ECO:0000256" key="9">
    <source>
        <dbReference type="RuleBase" id="RU362079"/>
    </source>
</evidence>
<evidence type="ECO:0000256" key="5">
    <source>
        <dbReference type="ARBA" id="ARBA00022741"/>
    </source>
</evidence>
<dbReference type="EC" id="4.1.2.25" evidence="9"/>